<dbReference type="InterPro" id="IPR027443">
    <property type="entry name" value="IPNS-like_sf"/>
</dbReference>
<dbReference type="InterPro" id="IPR050231">
    <property type="entry name" value="Iron_ascorbate_oxido_reductase"/>
</dbReference>
<dbReference type="InterPro" id="IPR044861">
    <property type="entry name" value="IPNS-like_FE2OG_OXY"/>
</dbReference>
<dbReference type="EMBL" id="CAJOBC010016886">
    <property type="protein sequence ID" value="CAF4030351.1"/>
    <property type="molecule type" value="Genomic_DNA"/>
</dbReference>
<evidence type="ECO:0000313" key="7">
    <source>
        <dbReference type="EMBL" id="CAF4030351.1"/>
    </source>
</evidence>
<feature type="domain" description="Non-haem dioxygenase N-terminal" evidence="3">
    <location>
        <begin position="4"/>
        <end position="126"/>
    </location>
</feature>
<gene>
    <name evidence="5" type="ORF">GPM918_LOCUS26396</name>
    <name evidence="4" type="ORF">OVA965_LOCUS15408</name>
    <name evidence="7" type="ORF">SRO942_LOCUS26544</name>
    <name evidence="6" type="ORF">TMI583_LOCUS15412</name>
</gene>
<evidence type="ECO:0000259" key="3">
    <source>
        <dbReference type="Pfam" id="PF14226"/>
    </source>
</evidence>
<dbReference type="Gene3D" id="2.60.120.330">
    <property type="entry name" value="B-lactam Antibiotic, Isopenicillin N Synthase, Chain"/>
    <property type="match status" value="1"/>
</dbReference>
<evidence type="ECO:0000259" key="2">
    <source>
        <dbReference type="Pfam" id="PF03171"/>
    </source>
</evidence>
<dbReference type="Proteomes" id="UP000663829">
    <property type="component" value="Unassembled WGS sequence"/>
</dbReference>
<evidence type="ECO:0000313" key="8">
    <source>
        <dbReference type="Proteomes" id="UP000663829"/>
    </source>
</evidence>
<dbReference type="OrthoDB" id="288590at2759"/>
<evidence type="ECO:0000313" key="4">
    <source>
        <dbReference type="EMBL" id="CAF1018739.1"/>
    </source>
</evidence>
<dbReference type="AlphaFoldDB" id="A0A815AJ53"/>
<dbReference type="Proteomes" id="UP000681722">
    <property type="component" value="Unassembled WGS sequence"/>
</dbReference>
<dbReference type="EMBL" id="CAJNOQ010010619">
    <property type="protein sequence ID" value="CAF1256617.1"/>
    <property type="molecule type" value="Genomic_DNA"/>
</dbReference>
<sequence>MSTIPVIDIEPLFECKGSSKVAVAKSIRAVCEKYGFFQIVNHGISHSIIDKMTDEALRFFRLPLDEKLKFAVRKWNSANANEYRGYFPSSINGKESFDVGSPYLAKSHPLVVSRDPLHELNKWPTEQLGEEWKTTIQLYWDEMWRLSMLIMRALALSFDLDEFYFDHLLDDRSTGGAGTESTFRLNFHPQRDDSTSVSIDDDGQKLSCETHINGCILTILYQHKVGGLQVETEPNTWTSVDVMPCAFVVNTGKWLERWTNSVLKAVNHRVILLKEEQLLAPFFLQACHSTPISSLQTIVDKQNSQKDDSINSESCITESNEEFNEYRREPHIEQDDE</sequence>
<dbReference type="Proteomes" id="UP000677228">
    <property type="component" value="Unassembled WGS sequence"/>
</dbReference>
<evidence type="ECO:0000256" key="1">
    <source>
        <dbReference type="SAM" id="MobiDB-lite"/>
    </source>
</evidence>
<dbReference type="PANTHER" id="PTHR47990">
    <property type="entry name" value="2-OXOGLUTARATE (2OG) AND FE(II)-DEPENDENT OXYGENASE SUPERFAMILY PROTEIN-RELATED"/>
    <property type="match status" value="1"/>
</dbReference>
<evidence type="ECO:0000313" key="6">
    <source>
        <dbReference type="EMBL" id="CAF3787689.1"/>
    </source>
</evidence>
<accession>A0A815AJ53</accession>
<feature type="compositionally biased region" description="Basic and acidic residues" evidence="1">
    <location>
        <begin position="324"/>
        <end position="337"/>
    </location>
</feature>
<dbReference type="PRINTS" id="PR00682">
    <property type="entry name" value="IPNSYNTHASE"/>
</dbReference>
<dbReference type="Pfam" id="PF14226">
    <property type="entry name" value="DIOX_N"/>
    <property type="match status" value="1"/>
</dbReference>
<dbReference type="Pfam" id="PF03171">
    <property type="entry name" value="2OG-FeII_Oxy"/>
    <property type="match status" value="1"/>
</dbReference>
<dbReference type="Proteomes" id="UP000682733">
    <property type="component" value="Unassembled WGS sequence"/>
</dbReference>
<comment type="caution">
    <text evidence="5">The sequence shown here is derived from an EMBL/GenBank/DDBJ whole genome shotgun (WGS) entry which is preliminary data.</text>
</comment>
<organism evidence="5 8">
    <name type="scientific">Didymodactylos carnosus</name>
    <dbReference type="NCBI Taxonomy" id="1234261"/>
    <lineage>
        <taxon>Eukaryota</taxon>
        <taxon>Metazoa</taxon>
        <taxon>Spiralia</taxon>
        <taxon>Gnathifera</taxon>
        <taxon>Rotifera</taxon>
        <taxon>Eurotatoria</taxon>
        <taxon>Bdelloidea</taxon>
        <taxon>Philodinida</taxon>
        <taxon>Philodinidae</taxon>
        <taxon>Didymodactylos</taxon>
    </lineage>
</organism>
<reference evidence="5" key="1">
    <citation type="submission" date="2021-02" db="EMBL/GenBank/DDBJ databases">
        <authorList>
            <person name="Nowell W R."/>
        </authorList>
    </citation>
    <scope>NUCLEOTIDE SEQUENCE</scope>
</reference>
<dbReference type="SUPFAM" id="SSF51197">
    <property type="entry name" value="Clavaminate synthase-like"/>
    <property type="match status" value="1"/>
</dbReference>
<dbReference type="EMBL" id="CAJOBA010006931">
    <property type="protein sequence ID" value="CAF3787689.1"/>
    <property type="molecule type" value="Genomic_DNA"/>
</dbReference>
<name>A0A815AJ53_9BILA</name>
<keyword evidence="8" id="KW-1185">Reference proteome</keyword>
<feature type="region of interest" description="Disordered" evidence="1">
    <location>
        <begin position="303"/>
        <end position="337"/>
    </location>
</feature>
<dbReference type="EMBL" id="CAJNOK010006923">
    <property type="protein sequence ID" value="CAF1018739.1"/>
    <property type="molecule type" value="Genomic_DNA"/>
</dbReference>
<dbReference type="InterPro" id="IPR026992">
    <property type="entry name" value="DIOX_N"/>
</dbReference>
<protein>
    <submittedName>
        <fullName evidence="5">Uncharacterized protein</fullName>
    </submittedName>
</protein>
<proteinExistence type="predicted"/>
<evidence type="ECO:0000313" key="5">
    <source>
        <dbReference type="EMBL" id="CAF1256617.1"/>
    </source>
</evidence>
<feature type="domain" description="Isopenicillin N synthase-like Fe(2+) 2OG dioxygenase" evidence="2">
    <location>
        <begin position="182"/>
        <end position="285"/>
    </location>
</feature>